<feature type="compositionally biased region" description="Gly residues" evidence="1">
    <location>
        <begin position="1"/>
        <end position="12"/>
    </location>
</feature>
<dbReference type="AlphaFoldDB" id="A0A9P8N1J3"/>
<dbReference type="GeneID" id="68353098"/>
<feature type="compositionally biased region" description="Polar residues" evidence="1">
    <location>
        <begin position="143"/>
        <end position="153"/>
    </location>
</feature>
<name>A0A9P8N1J3_9HYPO</name>
<sequence>MRRSGVGGGMGSADGQQAFMTLPGSDTPIPVQVDYSQASKKADEKRQRNAKASTRHRRKKKTMQEENLRQLQDLKDERQQMMEEIDDLKRQRDFYRDDRNRLREIVARTPGIHQHAGGPASPSEQGSDSHAERSPGQHAHMPTPSQGYASDPSSAERPAQRRRTDDRPDFSTPVYGASVGPPPPVLASLPGASGYGGPVRPPSAASSGSGERLPPLRAMEGPLAAQGMGTGQPQEQDPRTGQWRPAQPRQYETGWATAPRKVYDGHASQWH</sequence>
<comment type="caution">
    <text evidence="3">The sequence shown here is derived from an EMBL/GenBank/DDBJ whole genome shotgun (WGS) entry which is preliminary data.</text>
</comment>
<dbReference type="EMBL" id="JAIZPD010000003">
    <property type="protein sequence ID" value="KAH0965953.1"/>
    <property type="molecule type" value="Genomic_DNA"/>
</dbReference>
<feature type="compositionally biased region" description="Basic and acidic residues" evidence="1">
    <location>
        <begin position="158"/>
        <end position="169"/>
    </location>
</feature>
<dbReference type="GO" id="GO:0003700">
    <property type="term" value="F:DNA-binding transcription factor activity"/>
    <property type="evidence" value="ECO:0007669"/>
    <property type="project" value="InterPro"/>
</dbReference>
<dbReference type="Proteomes" id="UP000824596">
    <property type="component" value="Unassembled WGS sequence"/>
</dbReference>
<dbReference type="RefSeq" id="XP_044723466.1">
    <property type="nucleotide sequence ID" value="XM_044862440.1"/>
</dbReference>
<feature type="region of interest" description="Disordered" evidence="1">
    <location>
        <begin position="1"/>
        <end position="271"/>
    </location>
</feature>
<evidence type="ECO:0000313" key="3">
    <source>
        <dbReference type="EMBL" id="KAH0965953.1"/>
    </source>
</evidence>
<feature type="domain" description="BZIP" evidence="2">
    <location>
        <begin position="39"/>
        <end position="102"/>
    </location>
</feature>
<gene>
    <name evidence="3" type="ORF">HRG_03969</name>
</gene>
<keyword evidence="4" id="KW-1185">Reference proteome</keyword>
<accession>A0A9P8N1J3</accession>
<organism evidence="3 4">
    <name type="scientific">Hirsutella rhossiliensis</name>
    <dbReference type="NCBI Taxonomy" id="111463"/>
    <lineage>
        <taxon>Eukaryota</taxon>
        <taxon>Fungi</taxon>
        <taxon>Dikarya</taxon>
        <taxon>Ascomycota</taxon>
        <taxon>Pezizomycotina</taxon>
        <taxon>Sordariomycetes</taxon>
        <taxon>Hypocreomycetidae</taxon>
        <taxon>Hypocreales</taxon>
        <taxon>Ophiocordycipitaceae</taxon>
        <taxon>Hirsutella</taxon>
    </lineage>
</organism>
<proteinExistence type="predicted"/>
<feature type="compositionally biased region" description="Basic and acidic residues" evidence="1">
    <location>
        <begin position="62"/>
        <end position="106"/>
    </location>
</feature>
<dbReference type="PROSITE" id="PS00036">
    <property type="entry name" value="BZIP_BASIC"/>
    <property type="match status" value="1"/>
</dbReference>
<protein>
    <submittedName>
        <fullName evidence="3">Basic-leucine zipper (BZIP) transcription factor</fullName>
    </submittedName>
</protein>
<dbReference type="PROSITE" id="PS50217">
    <property type="entry name" value="BZIP"/>
    <property type="match status" value="1"/>
</dbReference>
<dbReference type="InterPro" id="IPR004827">
    <property type="entry name" value="bZIP"/>
</dbReference>
<dbReference type="OrthoDB" id="2247093at2759"/>
<evidence type="ECO:0000313" key="4">
    <source>
        <dbReference type="Proteomes" id="UP000824596"/>
    </source>
</evidence>
<evidence type="ECO:0000259" key="2">
    <source>
        <dbReference type="PROSITE" id="PS50217"/>
    </source>
</evidence>
<evidence type="ECO:0000256" key="1">
    <source>
        <dbReference type="SAM" id="MobiDB-lite"/>
    </source>
</evidence>
<reference evidence="3" key="1">
    <citation type="submission" date="2021-09" db="EMBL/GenBank/DDBJ databases">
        <title>A high-quality genome of the endoparasitic fungus Hirsutella rhossiliensis with a comparison of Hirsutella genomes reveals transposable elements contributing to genome size variation.</title>
        <authorList>
            <person name="Lin R."/>
            <person name="Jiao Y."/>
            <person name="Sun X."/>
            <person name="Ling J."/>
            <person name="Xie B."/>
            <person name="Cheng X."/>
        </authorList>
    </citation>
    <scope>NUCLEOTIDE SEQUENCE</scope>
    <source>
        <strain evidence="3">HR02</strain>
    </source>
</reference>